<dbReference type="EMBL" id="MT141164">
    <property type="protein sequence ID" value="QJA55535.1"/>
    <property type="molecule type" value="Genomic_DNA"/>
</dbReference>
<organism evidence="2">
    <name type="scientific">viral metagenome</name>
    <dbReference type="NCBI Taxonomy" id="1070528"/>
    <lineage>
        <taxon>unclassified sequences</taxon>
        <taxon>metagenomes</taxon>
        <taxon>organismal metagenomes</taxon>
    </lineage>
</organism>
<evidence type="ECO:0000256" key="1">
    <source>
        <dbReference type="SAM" id="MobiDB-lite"/>
    </source>
</evidence>
<protein>
    <submittedName>
        <fullName evidence="2">Uncharacterized protein</fullName>
    </submittedName>
</protein>
<feature type="compositionally biased region" description="Basic and acidic residues" evidence="1">
    <location>
        <begin position="50"/>
        <end position="59"/>
    </location>
</feature>
<evidence type="ECO:0000313" key="2">
    <source>
        <dbReference type="EMBL" id="QJA48419.1"/>
    </source>
</evidence>
<feature type="region of interest" description="Disordered" evidence="1">
    <location>
        <begin position="46"/>
        <end position="76"/>
    </location>
</feature>
<evidence type="ECO:0000313" key="3">
    <source>
        <dbReference type="EMBL" id="QJA55535.1"/>
    </source>
</evidence>
<proteinExistence type="predicted"/>
<reference evidence="2" key="1">
    <citation type="submission" date="2020-03" db="EMBL/GenBank/DDBJ databases">
        <title>The deep terrestrial virosphere.</title>
        <authorList>
            <person name="Holmfeldt K."/>
            <person name="Nilsson E."/>
            <person name="Simone D."/>
            <person name="Lopez-Fernandez M."/>
            <person name="Wu X."/>
            <person name="de Brujin I."/>
            <person name="Lundin D."/>
            <person name="Andersson A."/>
            <person name="Bertilsson S."/>
            <person name="Dopson M."/>
        </authorList>
    </citation>
    <scope>NUCLEOTIDE SEQUENCE</scope>
    <source>
        <strain evidence="3">MM415B02037</strain>
        <strain evidence="2">TM448A00944</strain>
    </source>
</reference>
<gene>
    <name evidence="3" type="ORF">MM415B02037_0011</name>
    <name evidence="2" type="ORF">TM448A00944_0011</name>
</gene>
<sequence>MAAKLTKEDKKWRAESDARTLSEAVIIKEDRERLRLASEHAKTLANNVREQAKNLDKVSKMKPKPKKTASKTSKKK</sequence>
<accession>A0A6H1ZLT0</accession>
<dbReference type="EMBL" id="MT144083">
    <property type="protein sequence ID" value="QJA48419.1"/>
    <property type="molecule type" value="Genomic_DNA"/>
</dbReference>
<feature type="region of interest" description="Disordered" evidence="1">
    <location>
        <begin position="1"/>
        <end position="20"/>
    </location>
</feature>
<name>A0A6H1ZLT0_9ZZZZ</name>
<feature type="compositionally biased region" description="Basic residues" evidence="1">
    <location>
        <begin position="60"/>
        <end position="76"/>
    </location>
</feature>
<dbReference type="AlphaFoldDB" id="A0A6H1ZLT0"/>